<dbReference type="SUPFAM" id="SSF50475">
    <property type="entry name" value="FMN-binding split barrel"/>
    <property type="match status" value="1"/>
</dbReference>
<feature type="domain" description="Pyridoxamine 5'-phosphate oxidase N-terminal" evidence="1">
    <location>
        <begin position="69"/>
        <end position="191"/>
    </location>
</feature>
<dbReference type="PANTHER" id="PTHR39336">
    <property type="entry name" value="PYRIDOXAMINE PHOSPHATE OXIDASE FAMILY PROTEIN (AFU_ORTHOLOGUE AFUA_6G11440)"/>
    <property type="match status" value="1"/>
</dbReference>
<dbReference type="EMBL" id="LR589106">
    <property type="protein sequence ID" value="VTP00677.1"/>
    <property type="molecule type" value="Genomic_DNA"/>
</dbReference>
<dbReference type="InterPro" id="IPR011576">
    <property type="entry name" value="Pyridox_Oxase_N"/>
</dbReference>
<gene>
    <name evidence="2" type="ORF">BIN_B_03667</name>
</gene>
<evidence type="ECO:0000259" key="1">
    <source>
        <dbReference type="Pfam" id="PF01243"/>
    </source>
</evidence>
<dbReference type="Pfam" id="PF01243">
    <property type="entry name" value="PNPOx_N"/>
    <property type="match status" value="1"/>
</dbReference>
<evidence type="ECO:0000313" key="2">
    <source>
        <dbReference type="EMBL" id="VTP00677.1"/>
    </source>
</evidence>
<accession>A0A653ET64</accession>
<reference evidence="2" key="1">
    <citation type="submission" date="2019-05" db="EMBL/GenBank/DDBJ databases">
        <authorList>
            <person name="Naeem R."/>
            <person name="Antony C."/>
            <person name="Guan Q."/>
        </authorList>
    </citation>
    <scope>NUCLEOTIDE SEQUENCE</scope>
    <source>
        <strain evidence="2">2</strain>
    </source>
</reference>
<name>A0A653ET64_9MYCO</name>
<dbReference type="PANTHER" id="PTHR39336:SF1">
    <property type="entry name" value="PYRIDOXAMINE PHOSPHATE OXIDASE FAMILY PROTEIN (AFU_ORTHOLOGUE AFUA_6G11440)"/>
    <property type="match status" value="1"/>
</dbReference>
<dbReference type="Gene3D" id="2.30.110.10">
    <property type="entry name" value="Electron Transport, Fmn-binding Protein, Chain A"/>
    <property type="match status" value="1"/>
</dbReference>
<protein>
    <submittedName>
        <fullName evidence="2">Pyridoxamine 5'-phosphate oxidase</fullName>
    </submittedName>
</protein>
<dbReference type="AlphaFoldDB" id="A0A653ET64"/>
<proteinExistence type="predicted"/>
<organism evidence="2">
    <name type="scientific">Mycobacterium riyadhense</name>
    <dbReference type="NCBI Taxonomy" id="486698"/>
    <lineage>
        <taxon>Bacteria</taxon>
        <taxon>Bacillati</taxon>
        <taxon>Actinomycetota</taxon>
        <taxon>Actinomycetes</taxon>
        <taxon>Mycobacteriales</taxon>
        <taxon>Mycobacteriaceae</taxon>
        <taxon>Mycobacterium</taxon>
    </lineage>
</organism>
<sequence>MSGFANSSGQFISGLFNADTITAGVTETFNSGIGNLGNQVMGLFNAQNQESASSTDRYAQTMAKQFSRIDESLREFIQAQAVFFVATAPSQGGRVNLSPKGYRDTFVVLDDHTVAYLDLFGSGVETIAHLRDNGRITIMFCSFTRNSRILRLSETGRAVRPDNAEFERIRTYFGTLHPGVRAAIVVDVERIADACGYAVPYYELVDERPVLDAYHTKADEEAYVRLVERNRKSIDGLPALDADHPLPPSV</sequence>
<dbReference type="InterPro" id="IPR012349">
    <property type="entry name" value="Split_barrel_FMN-bd"/>
</dbReference>